<reference evidence="1" key="1">
    <citation type="submission" date="2020-04" db="EMBL/GenBank/DDBJ databases">
        <authorList>
            <person name="Zhang T."/>
        </authorList>
    </citation>
    <scope>NUCLEOTIDE SEQUENCE</scope>
    <source>
        <strain evidence="1">HKST-UBA01</strain>
    </source>
</reference>
<sequence>MDGYGDKGISAGERSTVSVTNAVLKNGTLGVASKDESSTHIQNLTLEKMEIGLTVFQKKPEYGAAYLNVESVTMADSVKTPFELELGSQMIIDSKTISPNAQNLKERFYAQ</sequence>
<evidence type="ECO:0000313" key="2">
    <source>
        <dbReference type="Proteomes" id="UP000701698"/>
    </source>
</evidence>
<dbReference type="AlphaFoldDB" id="A0A955RQJ7"/>
<protein>
    <submittedName>
        <fullName evidence="1">Uncharacterized protein</fullName>
    </submittedName>
</protein>
<evidence type="ECO:0000313" key="1">
    <source>
        <dbReference type="EMBL" id="MCA9390552.1"/>
    </source>
</evidence>
<name>A0A955RQJ7_UNCKA</name>
<proteinExistence type="predicted"/>
<organism evidence="1 2">
    <name type="scientific">candidate division WWE3 bacterium</name>
    <dbReference type="NCBI Taxonomy" id="2053526"/>
    <lineage>
        <taxon>Bacteria</taxon>
        <taxon>Katanobacteria</taxon>
    </lineage>
</organism>
<reference evidence="1" key="2">
    <citation type="journal article" date="2021" name="Microbiome">
        <title>Successional dynamics and alternative stable states in a saline activated sludge microbial community over 9 years.</title>
        <authorList>
            <person name="Wang Y."/>
            <person name="Ye J."/>
            <person name="Ju F."/>
            <person name="Liu L."/>
            <person name="Boyd J.A."/>
            <person name="Deng Y."/>
            <person name="Parks D.H."/>
            <person name="Jiang X."/>
            <person name="Yin X."/>
            <person name="Woodcroft B.J."/>
            <person name="Tyson G.W."/>
            <person name="Hugenholtz P."/>
            <person name="Polz M.F."/>
            <person name="Zhang T."/>
        </authorList>
    </citation>
    <scope>NUCLEOTIDE SEQUENCE</scope>
    <source>
        <strain evidence="1">HKST-UBA01</strain>
    </source>
</reference>
<dbReference type="EMBL" id="JAGQKX010000128">
    <property type="protein sequence ID" value="MCA9390552.1"/>
    <property type="molecule type" value="Genomic_DNA"/>
</dbReference>
<dbReference type="Proteomes" id="UP000701698">
    <property type="component" value="Unassembled WGS sequence"/>
</dbReference>
<gene>
    <name evidence="1" type="ORF">KC571_04050</name>
</gene>
<accession>A0A955RQJ7</accession>
<comment type="caution">
    <text evidence="1">The sequence shown here is derived from an EMBL/GenBank/DDBJ whole genome shotgun (WGS) entry which is preliminary data.</text>
</comment>